<dbReference type="eggNOG" id="COG2355">
    <property type="taxonomic scope" value="Bacteria"/>
</dbReference>
<evidence type="ECO:0008006" key="4">
    <source>
        <dbReference type="Google" id="ProtNLM"/>
    </source>
</evidence>
<dbReference type="Proteomes" id="UP000015524">
    <property type="component" value="Unassembled WGS sequence"/>
</dbReference>
<dbReference type="PROSITE" id="PS51365">
    <property type="entry name" value="RENAL_DIPEPTIDASE_2"/>
    <property type="match status" value="1"/>
</dbReference>
<evidence type="ECO:0000256" key="1">
    <source>
        <dbReference type="SAM" id="SignalP"/>
    </source>
</evidence>
<dbReference type="AlphaFoldDB" id="T0GBS2"/>
<keyword evidence="1" id="KW-0732">Signal</keyword>
<proteinExistence type="predicted"/>
<dbReference type="Pfam" id="PF01244">
    <property type="entry name" value="Peptidase_M19"/>
    <property type="match status" value="1"/>
</dbReference>
<gene>
    <name evidence="2" type="ORF">L485_21710</name>
</gene>
<keyword evidence="3" id="KW-1185">Reference proteome</keyword>
<dbReference type="Gene3D" id="3.20.20.140">
    <property type="entry name" value="Metal-dependent hydrolases"/>
    <property type="match status" value="1"/>
</dbReference>
<dbReference type="GO" id="GO:0070573">
    <property type="term" value="F:metallodipeptidase activity"/>
    <property type="evidence" value="ECO:0007669"/>
    <property type="project" value="InterPro"/>
</dbReference>
<evidence type="ECO:0000313" key="3">
    <source>
        <dbReference type="Proteomes" id="UP000015524"/>
    </source>
</evidence>
<dbReference type="InterPro" id="IPR032466">
    <property type="entry name" value="Metal_Hydrolase"/>
</dbReference>
<dbReference type="GO" id="GO:0006508">
    <property type="term" value="P:proteolysis"/>
    <property type="evidence" value="ECO:0007669"/>
    <property type="project" value="InterPro"/>
</dbReference>
<dbReference type="SUPFAM" id="SSF51556">
    <property type="entry name" value="Metallo-dependent hydrolases"/>
    <property type="match status" value="1"/>
</dbReference>
<accession>T0GBS2</accession>
<dbReference type="PANTHER" id="PTHR10443:SF12">
    <property type="entry name" value="DIPEPTIDASE"/>
    <property type="match status" value="1"/>
</dbReference>
<comment type="caution">
    <text evidence="2">The sequence shown here is derived from an EMBL/GenBank/DDBJ whole genome shotgun (WGS) entry which is preliminary data.</text>
</comment>
<feature type="chain" id="PRO_5009975772" description="Dipeptidase" evidence="1">
    <location>
        <begin position="20"/>
        <end position="399"/>
    </location>
</feature>
<reference evidence="2 3" key="1">
    <citation type="journal article" date="2013" name="Genome Announc.">
        <title>Draft Genome Sequence of a Hexachlorocyclohexane-Degrading Bacterium, Sphingobium baderi Strain LL03T.</title>
        <authorList>
            <person name="Kaur J."/>
            <person name="Verma H."/>
            <person name="Tripathi C."/>
            <person name="Khurana J.P."/>
            <person name="Lal R."/>
        </authorList>
    </citation>
    <scope>NUCLEOTIDE SEQUENCE [LARGE SCALE GENOMIC DNA]</scope>
    <source>
        <strain evidence="2 3">LL03</strain>
    </source>
</reference>
<dbReference type="PATRIC" id="fig|1114964.3.peg.4251"/>
<feature type="signal peptide" evidence="1">
    <location>
        <begin position="1"/>
        <end position="19"/>
    </location>
</feature>
<evidence type="ECO:0000313" key="2">
    <source>
        <dbReference type="EMBL" id="EQA97482.1"/>
    </source>
</evidence>
<protein>
    <recommendedName>
        <fullName evidence="4">Dipeptidase</fullName>
    </recommendedName>
</protein>
<dbReference type="PANTHER" id="PTHR10443">
    <property type="entry name" value="MICROSOMAL DIPEPTIDASE"/>
    <property type="match status" value="1"/>
</dbReference>
<dbReference type="EMBL" id="ATIB01000087">
    <property type="protein sequence ID" value="EQA97482.1"/>
    <property type="molecule type" value="Genomic_DNA"/>
</dbReference>
<dbReference type="Gene3D" id="1.10.287.650">
    <property type="entry name" value="L27 domain"/>
    <property type="match status" value="1"/>
</dbReference>
<sequence>MSARGPLLPLLACTTLAWAAAPGLAQAPATQPLVLDAHADIPNPLDHPERTATTIDAGTEVDIDKLRAGGVGAIILSIHAPKRAPTPQEHRIEREIADAKLKAIREIATRHPDKAAIALTAADVRGIAASGRVAIVLSVLNGSPYAQDADAVRALHDQGVRVIGFVHAGNNELADSSRPFARDVPGANGGLSPLGKQWVADANRHGVVLDVSQLTTQALLQTVALSKTPVLATHSGVRALVDSPRNLTEEELKAVADTGGAVCVVAFSSYLINPTPDQQQQLQAVIARHGGLKNGYEGLSVAQREALYADLAKLGFKATVDQYLDSVDHAVKAVGIDHVCLSTDFNHGSTGLIGWEDEGQTGNVTAALRKRGYSEADIGKLWSGNVLRVLEAAEAAAAR</sequence>
<organism evidence="2 3">
    <name type="scientific">Sphingobium baderi LL03</name>
    <dbReference type="NCBI Taxonomy" id="1114964"/>
    <lineage>
        <taxon>Bacteria</taxon>
        <taxon>Pseudomonadati</taxon>
        <taxon>Pseudomonadota</taxon>
        <taxon>Alphaproteobacteria</taxon>
        <taxon>Sphingomonadales</taxon>
        <taxon>Sphingomonadaceae</taxon>
        <taxon>Sphingobium</taxon>
    </lineage>
</organism>
<dbReference type="InterPro" id="IPR008257">
    <property type="entry name" value="Pept_M19"/>
</dbReference>
<name>T0GBS2_9SPHN</name>